<dbReference type="Pfam" id="PF07532">
    <property type="entry name" value="Big_4"/>
    <property type="match status" value="2"/>
</dbReference>
<evidence type="ECO:0000313" key="2">
    <source>
        <dbReference type="EMBL" id="RXI45729.1"/>
    </source>
</evidence>
<comment type="caution">
    <text evidence="2">The sequence shown here is derived from an EMBL/GenBank/DDBJ whole genome shotgun (WGS) entry which is preliminary data.</text>
</comment>
<protein>
    <submittedName>
        <fullName evidence="2">Cell wall-binding repeat-containing protein</fullName>
    </submittedName>
</protein>
<feature type="domain" description="Bacterial Ig-like" evidence="1">
    <location>
        <begin position="345"/>
        <end position="401"/>
    </location>
</feature>
<name>A0A4Q0VBU8_CLOTA</name>
<gene>
    <name evidence="2" type="ORF">DP130_11795</name>
</gene>
<proteinExistence type="predicted"/>
<dbReference type="Gene3D" id="3.40.50.12090">
    <property type="match status" value="2"/>
</dbReference>
<dbReference type="InterPro" id="IPR011081">
    <property type="entry name" value="Big_4"/>
</dbReference>
<dbReference type="AlphaFoldDB" id="A0A4Q0VBU8"/>
<dbReference type="Pfam" id="PF04122">
    <property type="entry name" value="CW_binding_2"/>
    <property type="match status" value="3"/>
</dbReference>
<organism evidence="2 3">
    <name type="scientific">Clostridium tetani</name>
    <dbReference type="NCBI Taxonomy" id="1513"/>
    <lineage>
        <taxon>Bacteria</taxon>
        <taxon>Bacillati</taxon>
        <taxon>Bacillota</taxon>
        <taxon>Clostridia</taxon>
        <taxon>Eubacteriales</taxon>
        <taxon>Clostridiaceae</taxon>
        <taxon>Clostridium</taxon>
    </lineage>
</organism>
<dbReference type="PANTHER" id="PTHR30032:SF8">
    <property type="entry name" value="GERMINATION-SPECIFIC N-ACETYLMURAMOYL-L-ALANINE AMIDASE"/>
    <property type="match status" value="1"/>
</dbReference>
<dbReference type="InterPro" id="IPR007253">
    <property type="entry name" value="Cell_wall-bd_2"/>
</dbReference>
<feature type="domain" description="Bacterial Ig-like" evidence="1">
    <location>
        <begin position="418"/>
        <end position="475"/>
    </location>
</feature>
<dbReference type="PANTHER" id="PTHR30032">
    <property type="entry name" value="N-ACETYLMURAMOYL-L-ALANINE AMIDASE-RELATED"/>
    <property type="match status" value="1"/>
</dbReference>
<dbReference type="InterPro" id="IPR051922">
    <property type="entry name" value="Bact_Sporulation_Assoc"/>
</dbReference>
<sequence length="487" mass="53819">MIKEVFTLMKYKKGKINTFKLVILLLVISAINIFPGNKVAAAEITTKRFNGRNRYETAAKICEDGWSEESDWAVVVNGDNFVDALSVAPLAKKHNAPILLTNSRVLNVYTSMQLNRLKVKNVYVIGGKGVISQNVEDGIKAKGIKVTRLGGKDRYDTALEIAKKLGRPKQIAVINSASFYDGVSIAPIAALKQMAVIPVAKNDIPKSIEKFLKSNKRAEQIYVIGGQDQISNKIFNKIPNAIRVGNGDIYKRNIDIINAFQNELDFGNVYVASSRDFADALSASALACQSSSPIVLAGGNLSNSTKSFMKSKIINNVSILGGSASVSYNVEQILKYLPLRVADTENIRKEIWQNESFTPPPTIVVTANNGNMEEVSVTWNLTRVDTTKPGIYSFVGEIDGYNRQVDLILIVRPLPVKIEDINKEAKSRERFVLPEKVEAEMSDGSRSELSVIWDYGTKQSNKSGVYVFYGTVEKYDKKVKLTLTVTE</sequence>
<evidence type="ECO:0000259" key="1">
    <source>
        <dbReference type="Pfam" id="PF07532"/>
    </source>
</evidence>
<dbReference type="EMBL" id="QMAP01000012">
    <property type="protein sequence ID" value="RXI45729.1"/>
    <property type="molecule type" value="Genomic_DNA"/>
</dbReference>
<dbReference type="Proteomes" id="UP000290921">
    <property type="component" value="Unassembled WGS sequence"/>
</dbReference>
<reference evidence="2 3" key="1">
    <citation type="submission" date="2018-06" db="EMBL/GenBank/DDBJ databases">
        <title>Genome conservation of Clostridium tetani.</title>
        <authorList>
            <person name="Bruggemann H."/>
            <person name="Popoff M.R."/>
        </authorList>
    </citation>
    <scope>NUCLEOTIDE SEQUENCE [LARGE SCALE GENOMIC DNA]</scope>
    <source>
        <strain evidence="2 3">2017.061</strain>
    </source>
</reference>
<accession>A0A4Q0VBU8</accession>
<evidence type="ECO:0000313" key="3">
    <source>
        <dbReference type="Proteomes" id="UP000290921"/>
    </source>
</evidence>